<keyword evidence="7" id="KW-0479">Metal-binding</keyword>
<dbReference type="InterPro" id="IPR036930">
    <property type="entry name" value="WGR_dom_sf"/>
</dbReference>
<dbReference type="GO" id="GO:0070212">
    <property type="term" value="P:protein poly-ADP-ribosylation"/>
    <property type="evidence" value="ECO:0007669"/>
    <property type="project" value="TreeGrafter"/>
</dbReference>
<dbReference type="InterPro" id="IPR012317">
    <property type="entry name" value="Poly(ADP-ribose)pol_cat_dom"/>
</dbReference>
<dbReference type="InterPro" id="IPR003034">
    <property type="entry name" value="SAP_dom"/>
</dbReference>
<dbReference type="GO" id="GO:0003950">
    <property type="term" value="F:NAD+ poly-ADP-ribosyltransferase activity"/>
    <property type="evidence" value="ECO:0007669"/>
    <property type="project" value="UniProtKB-UniRule"/>
</dbReference>
<dbReference type="SUPFAM" id="SSF68906">
    <property type="entry name" value="SAP domain"/>
    <property type="match status" value="1"/>
</dbReference>
<dbReference type="GO" id="GO:0140807">
    <property type="term" value="F:NAD+-protein-glutamate ADP-ribosyltransferase activity"/>
    <property type="evidence" value="ECO:0007669"/>
    <property type="project" value="RHEA"/>
</dbReference>
<evidence type="ECO:0000256" key="12">
    <source>
        <dbReference type="ARBA" id="ARBA00023027"/>
    </source>
</evidence>
<evidence type="ECO:0000259" key="20">
    <source>
        <dbReference type="PROSITE" id="PS50800"/>
    </source>
</evidence>
<evidence type="ECO:0000256" key="14">
    <source>
        <dbReference type="ARBA" id="ARBA00023242"/>
    </source>
</evidence>
<dbReference type="STRING" id="3827.A0A1S2XYL6"/>
<evidence type="ECO:0000256" key="17">
    <source>
        <dbReference type="ARBA" id="ARBA00033987"/>
    </source>
</evidence>
<dbReference type="FunFam" id="1.20.142.10:FF:000002">
    <property type="entry name" value="Poly [ADP-ribose] polymerase"/>
    <property type="match status" value="1"/>
</dbReference>
<keyword evidence="11" id="KW-0862">Zinc</keyword>
<keyword evidence="6" id="KW-0548">Nucleotidyltransferase</keyword>
<dbReference type="PROSITE" id="PS51977">
    <property type="entry name" value="WGR"/>
    <property type="match status" value="1"/>
</dbReference>
<feature type="compositionally biased region" description="Basic and acidic residues" evidence="19">
    <location>
        <begin position="1"/>
        <end position="17"/>
    </location>
</feature>
<dbReference type="PANTHER" id="PTHR10459:SF60">
    <property type="entry name" value="POLY [ADP-RIBOSE] POLYMERASE 2"/>
    <property type="match status" value="1"/>
</dbReference>
<dbReference type="CDD" id="cd01437">
    <property type="entry name" value="parp_like"/>
    <property type="match status" value="1"/>
</dbReference>
<dbReference type="InterPro" id="IPR036361">
    <property type="entry name" value="SAP_dom_sf"/>
</dbReference>
<proteinExistence type="inferred from homology"/>
<comment type="subcellular location">
    <subcellularLocation>
        <location evidence="3">Nucleus</location>
    </subcellularLocation>
</comment>
<evidence type="ECO:0000256" key="7">
    <source>
        <dbReference type="ARBA" id="ARBA00022723"/>
    </source>
</evidence>
<dbReference type="InterPro" id="IPR036616">
    <property type="entry name" value="Poly(ADP-ribose)pol_reg_dom_sf"/>
</dbReference>
<dbReference type="Gene3D" id="2.20.140.10">
    <property type="entry name" value="WGR domain"/>
    <property type="match status" value="1"/>
</dbReference>
<dbReference type="GO" id="GO:0006302">
    <property type="term" value="P:double-strand break repair"/>
    <property type="evidence" value="ECO:0007669"/>
    <property type="project" value="TreeGrafter"/>
</dbReference>
<feature type="domain" description="WGR" evidence="23">
    <location>
        <begin position="129"/>
        <end position="226"/>
    </location>
</feature>
<reference evidence="24" key="1">
    <citation type="journal article" date="2013" name="Nat. Biotechnol.">
        <title>Draft genome sequence of chickpea (Cicer arietinum) provides a resource for trait improvement.</title>
        <authorList>
            <person name="Varshney R.K."/>
            <person name="Song C."/>
            <person name="Saxena R.K."/>
            <person name="Azam S."/>
            <person name="Yu S."/>
            <person name="Sharpe A.G."/>
            <person name="Cannon S."/>
            <person name="Baek J."/>
            <person name="Rosen B.D."/>
            <person name="Tar'an B."/>
            <person name="Millan T."/>
            <person name="Zhang X."/>
            <person name="Ramsay L.D."/>
            <person name="Iwata A."/>
            <person name="Wang Y."/>
            <person name="Nelson W."/>
            <person name="Farmer A.D."/>
            <person name="Gaur P.M."/>
            <person name="Soderlund C."/>
            <person name="Penmetsa R.V."/>
            <person name="Xu C."/>
            <person name="Bharti A.K."/>
            <person name="He W."/>
            <person name="Winter P."/>
            <person name="Zhao S."/>
            <person name="Hane J.K."/>
            <person name="Carrasquilla-Garcia N."/>
            <person name="Condie J.A."/>
            <person name="Upadhyaya H.D."/>
            <person name="Luo M.C."/>
            <person name="Thudi M."/>
            <person name="Gowda C.L."/>
            <person name="Singh N.P."/>
            <person name="Lichtenzveig J."/>
            <person name="Gali K.K."/>
            <person name="Rubio J."/>
            <person name="Nadarajan N."/>
            <person name="Dolezel J."/>
            <person name="Bansal K.C."/>
            <person name="Xu X."/>
            <person name="Edwards D."/>
            <person name="Zhang G."/>
            <person name="Kahl G."/>
            <person name="Gil J."/>
            <person name="Singh K.B."/>
            <person name="Datta S.K."/>
            <person name="Jackson S.A."/>
            <person name="Wang J."/>
            <person name="Cook D.R."/>
        </authorList>
    </citation>
    <scope>NUCLEOTIDE SEQUENCE [LARGE SCALE GENOMIC DNA]</scope>
    <source>
        <strain evidence="24">cv. CDC Frontier</strain>
    </source>
</reference>
<keyword evidence="9" id="KW-0013">ADP-ribosylation</keyword>
<dbReference type="SUPFAM" id="SSF56399">
    <property type="entry name" value="ADP-ribosylation"/>
    <property type="match status" value="1"/>
</dbReference>
<keyword evidence="10" id="KW-0863">Zinc-finger</keyword>
<feature type="region of interest" description="Disordered" evidence="19">
    <location>
        <begin position="1"/>
        <end position="86"/>
    </location>
</feature>
<keyword evidence="4 18" id="KW-0328">Glycosyltransferase</keyword>
<dbReference type="EC" id="2.4.2.-" evidence="18"/>
<keyword evidence="12 18" id="KW-0520">NAD</keyword>
<dbReference type="CDD" id="cd08002">
    <property type="entry name" value="WGR_PARP3_like"/>
    <property type="match status" value="1"/>
</dbReference>
<evidence type="ECO:0000259" key="23">
    <source>
        <dbReference type="PROSITE" id="PS51977"/>
    </source>
</evidence>
<dbReference type="OrthoDB" id="2017365at2759"/>
<evidence type="ECO:0000256" key="8">
    <source>
        <dbReference type="ARBA" id="ARBA00022737"/>
    </source>
</evidence>
<evidence type="ECO:0000256" key="11">
    <source>
        <dbReference type="ARBA" id="ARBA00022833"/>
    </source>
</evidence>
<feature type="domain" description="SAP" evidence="20">
    <location>
        <begin position="3"/>
        <end position="37"/>
    </location>
</feature>
<dbReference type="Pfam" id="PF02037">
    <property type="entry name" value="SAP"/>
    <property type="match status" value="1"/>
</dbReference>
<gene>
    <name evidence="25" type="primary">LOC101488737</name>
</gene>
<dbReference type="GO" id="GO:0005730">
    <property type="term" value="C:nucleolus"/>
    <property type="evidence" value="ECO:0007669"/>
    <property type="project" value="TreeGrafter"/>
</dbReference>
<evidence type="ECO:0000256" key="5">
    <source>
        <dbReference type="ARBA" id="ARBA00022679"/>
    </source>
</evidence>
<feature type="compositionally biased region" description="Low complexity" evidence="19">
    <location>
        <begin position="44"/>
        <end position="53"/>
    </location>
</feature>
<evidence type="ECO:0000256" key="19">
    <source>
        <dbReference type="SAM" id="MobiDB-lite"/>
    </source>
</evidence>
<dbReference type="PROSITE" id="PS51060">
    <property type="entry name" value="PARP_ALPHA_HD"/>
    <property type="match status" value="1"/>
</dbReference>
<feature type="compositionally biased region" description="Basic and acidic residues" evidence="19">
    <location>
        <begin position="31"/>
        <end position="42"/>
    </location>
</feature>
<comment type="function">
    <text evidence="16">Involved in the base excision repair (BER) pathway, by catalyzing the poly(ADP-ribosyl)ation of a limited number of acceptor proteins involved in chromatin architecture and in DNA metabolism. This modification follows DNA damages and appears as an obligatory step in a detection/signaling pathway leading to the reparation of DNA strand breaks.</text>
</comment>
<evidence type="ECO:0000256" key="16">
    <source>
        <dbReference type="ARBA" id="ARBA00024945"/>
    </source>
</evidence>
<dbReference type="Pfam" id="PF05406">
    <property type="entry name" value="WGR"/>
    <property type="match status" value="1"/>
</dbReference>
<comment type="catalytic activity">
    <reaction evidence="17">
        <text>NAD(+) + (ADP-D-ribosyl)n-acceptor = nicotinamide + (ADP-D-ribosyl)n+1-acceptor + H(+).</text>
        <dbReference type="EC" id="2.4.2.30"/>
    </reaction>
</comment>
<evidence type="ECO:0000256" key="2">
    <source>
        <dbReference type="ARBA" id="ARBA00000459"/>
    </source>
</evidence>
<dbReference type="PANTHER" id="PTHR10459">
    <property type="entry name" value="DNA LIGASE"/>
    <property type="match status" value="1"/>
</dbReference>
<evidence type="ECO:0000256" key="1">
    <source>
        <dbReference type="ARBA" id="ARBA00000438"/>
    </source>
</evidence>
<dbReference type="GO" id="GO:0008270">
    <property type="term" value="F:zinc ion binding"/>
    <property type="evidence" value="ECO:0007669"/>
    <property type="project" value="UniProtKB-KW"/>
</dbReference>
<keyword evidence="24" id="KW-1185">Reference proteome</keyword>
<dbReference type="SUPFAM" id="SSF47587">
    <property type="entry name" value="Domain of poly(ADP-ribose) polymerase"/>
    <property type="match status" value="1"/>
</dbReference>
<dbReference type="FunFam" id="2.20.140.10:FF:000001">
    <property type="entry name" value="Poly [ADP-ribose] polymerase"/>
    <property type="match status" value="1"/>
</dbReference>
<keyword evidence="13" id="KW-0238">DNA-binding</keyword>
<evidence type="ECO:0000313" key="25">
    <source>
        <dbReference type="RefSeq" id="XP_004495943.1"/>
    </source>
</evidence>
<evidence type="ECO:0000259" key="21">
    <source>
        <dbReference type="PROSITE" id="PS51059"/>
    </source>
</evidence>
<dbReference type="SMART" id="SM00773">
    <property type="entry name" value="WGR"/>
    <property type="match status" value="1"/>
</dbReference>
<dbReference type="Pfam" id="PF02877">
    <property type="entry name" value="PARP_reg"/>
    <property type="match status" value="1"/>
</dbReference>
<dbReference type="Gene3D" id="1.20.142.10">
    <property type="entry name" value="Poly(ADP-ribose) polymerase, regulatory domain"/>
    <property type="match status" value="1"/>
</dbReference>
<dbReference type="GO" id="GO:0140806">
    <property type="term" value="F:NAD+-protein-aspartate ADP-ribosyltransferase activity"/>
    <property type="evidence" value="ECO:0007669"/>
    <property type="project" value="RHEA"/>
</dbReference>
<reference evidence="25" key="2">
    <citation type="submission" date="2025-08" db="UniProtKB">
        <authorList>
            <consortium name="RefSeq"/>
        </authorList>
    </citation>
    <scope>IDENTIFICATION</scope>
    <source>
        <tissue evidence="25">Etiolated seedlings</tissue>
    </source>
</reference>
<dbReference type="eggNOG" id="KOG1037">
    <property type="taxonomic scope" value="Eukaryota"/>
</dbReference>
<comment type="catalytic activity">
    <reaction evidence="1">
        <text>L-aspartyl-[protein] + NAD(+) = 4-O-(ADP-D-ribosyl)-L-aspartyl-[protein] + nicotinamide</text>
        <dbReference type="Rhea" id="RHEA:54424"/>
        <dbReference type="Rhea" id="RHEA-COMP:9867"/>
        <dbReference type="Rhea" id="RHEA-COMP:13832"/>
        <dbReference type="ChEBI" id="CHEBI:17154"/>
        <dbReference type="ChEBI" id="CHEBI:29961"/>
        <dbReference type="ChEBI" id="CHEBI:57540"/>
        <dbReference type="ChEBI" id="CHEBI:138102"/>
    </reaction>
</comment>
<dbReference type="PaxDb" id="3827-XP_004495943.1"/>
<dbReference type="Proteomes" id="UP000087171">
    <property type="component" value="Chromosome Ca4"/>
</dbReference>
<evidence type="ECO:0000256" key="13">
    <source>
        <dbReference type="ARBA" id="ARBA00023125"/>
    </source>
</evidence>
<sequence length="609" mass="69515">MSTSKMRVEELRTELDQRGLTTTGTKPTLVRRLEAALRKESKLSTADADATSSARKRQRNSLNDDHSNGSDKITTTRSRRGISNKQLLETVTHDLHQEEEAIEEEKIVTTTKKGEAVLDQWLPDHIKMQYHVLELGGEIYDAVLNQTNIGDNNNKFYVIQALESDDGGRFLLYNRWGRVGIKGQDKIHGPYSSRERAIEEFEQKFLAKTKNAWSDRNDFVFHPKSYVWLEMDYSGKEKESTVFENPGPALRKQPLESKLEPRIAKFISLVCNLSMMNQQMMEIGYNASKLPLGKLSKSTILKGYTVLKRLADMIDKFDRKALEQLSGEFYTVIPHDFGFKKMREFVIDTPQKLKRKLEMVEALAEIEVATKLLKDDAEMQEDPLFAHYQRLHCELVPVEFGTEEFSMIENYMKNTHAETHSNYTVEIVQIFRTMKEGEAERFRKFSNTKNRMLLWHGSRLTNWTGILSQGLRIAPPEAPVTGYMFGKGVYFADMFSKSANYCYAAPTVADGVLLLCEVALGEMAELLNAKYDADRLPEGKLSTKGVGATAPDISKAQELEDGLIVPLGKPKKNSGVKGALLYNEYIVYNVEQIRMRYVVNVKFNFRTRN</sequence>
<dbReference type="RefSeq" id="XP_004495943.1">
    <property type="nucleotide sequence ID" value="XM_004495886.3"/>
</dbReference>
<dbReference type="KEGG" id="cam:101488737"/>
<name>A0A1S2XYL6_CICAR</name>
<dbReference type="SUPFAM" id="SSF142921">
    <property type="entry name" value="WGR domain-like"/>
    <property type="match status" value="1"/>
</dbReference>
<dbReference type="Pfam" id="PF00644">
    <property type="entry name" value="PARP"/>
    <property type="match status" value="1"/>
</dbReference>
<evidence type="ECO:0000256" key="4">
    <source>
        <dbReference type="ARBA" id="ARBA00022676"/>
    </source>
</evidence>
<keyword evidence="14" id="KW-0539">Nucleus</keyword>
<evidence type="ECO:0000256" key="15">
    <source>
        <dbReference type="ARBA" id="ARBA00024347"/>
    </source>
</evidence>
<dbReference type="Gene3D" id="1.10.720.30">
    <property type="entry name" value="SAP domain"/>
    <property type="match status" value="1"/>
</dbReference>
<dbReference type="InterPro" id="IPR004102">
    <property type="entry name" value="Poly(ADP-ribose)pol_reg_dom"/>
</dbReference>
<feature type="domain" description="PARP alpha-helical" evidence="22">
    <location>
        <begin position="256"/>
        <end position="374"/>
    </location>
</feature>
<comment type="catalytic activity">
    <reaction evidence="2">
        <text>L-glutamyl-[protein] + NAD(+) = 5-O-(ADP-D-ribosyl)-L-glutamyl-[protein] + nicotinamide</text>
        <dbReference type="Rhea" id="RHEA:58224"/>
        <dbReference type="Rhea" id="RHEA-COMP:10208"/>
        <dbReference type="Rhea" id="RHEA-COMP:15089"/>
        <dbReference type="ChEBI" id="CHEBI:17154"/>
        <dbReference type="ChEBI" id="CHEBI:29973"/>
        <dbReference type="ChEBI" id="CHEBI:57540"/>
        <dbReference type="ChEBI" id="CHEBI:142540"/>
    </reaction>
</comment>
<evidence type="ECO:0000259" key="22">
    <source>
        <dbReference type="PROSITE" id="PS51060"/>
    </source>
</evidence>
<dbReference type="PROSITE" id="PS50800">
    <property type="entry name" value="SAP"/>
    <property type="match status" value="1"/>
</dbReference>
<keyword evidence="8" id="KW-0677">Repeat</keyword>
<dbReference type="AlphaFoldDB" id="A0A1S2XYL6"/>
<feature type="domain" description="PARP catalytic" evidence="21">
    <location>
        <begin position="382"/>
        <end position="609"/>
    </location>
</feature>
<evidence type="ECO:0000256" key="3">
    <source>
        <dbReference type="ARBA" id="ARBA00004123"/>
    </source>
</evidence>
<organism evidence="24 25">
    <name type="scientific">Cicer arietinum</name>
    <name type="common">Chickpea</name>
    <name type="synonym">Garbanzo</name>
    <dbReference type="NCBI Taxonomy" id="3827"/>
    <lineage>
        <taxon>Eukaryota</taxon>
        <taxon>Viridiplantae</taxon>
        <taxon>Streptophyta</taxon>
        <taxon>Embryophyta</taxon>
        <taxon>Tracheophyta</taxon>
        <taxon>Spermatophyta</taxon>
        <taxon>Magnoliopsida</taxon>
        <taxon>eudicotyledons</taxon>
        <taxon>Gunneridae</taxon>
        <taxon>Pentapetalae</taxon>
        <taxon>rosids</taxon>
        <taxon>fabids</taxon>
        <taxon>Fabales</taxon>
        <taxon>Fabaceae</taxon>
        <taxon>Papilionoideae</taxon>
        <taxon>50 kb inversion clade</taxon>
        <taxon>NPAAA clade</taxon>
        <taxon>Hologalegina</taxon>
        <taxon>IRL clade</taxon>
        <taxon>Cicereae</taxon>
        <taxon>Cicer</taxon>
    </lineage>
</organism>
<keyword evidence="5 18" id="KW-0808">Transferase</keyword>
<evidence type="ECO:0000256" key="6">
    <source>
        <dbReference type="ARBA" id="ARBA00022695"/>
    </source>
</evidence>
<evidence type="ECO:0000313" key="24">
    <source>
        <dbReference type="Proteomes" id="UP000087171"/>
    </source>
</evidence>
<dbReference type="PROSITE" id="PS51059">
    <property type="entry name" value="PARP_CATALYTIC"/>
    <property type="match status" value="1"/>
</dbReference>
<evidence type="ECO:0000256" key="9">
    <source>
        <dbReference type="ARBA" id="ARBA00022765"/>
    </source>
</evidence>
<accession>A0A1S2XYL6</accession>
<dbReference type="GO" id="GO:0003677">
    <property type="term" value="F:DNA binding"/>
    <property type="evidence" value="ECO:0007669"/>
    <property type="project" value="UniProtKB-KW"/>
</dbReference>
<dbReference type="SMART" id="SM00513">
    <property type="entry name" value="SAP"/>
    <property type="match status" value="1"/>
</dbReference>
<evidence type="ECO:0000256" key="10">
    <source>
        <dbReference type="ARBA" id="ARBA00022771"/>
    </source>
</evidence>
<dbReference type="InterPro" id="IPR050800">
    <property type="entry name" value="ARTD/PARP"/>
</dbReference>
<protein>
    <recommendedName>
        <fullName evidence="18">Poly [ADP-ribose] polymerase</fullName>
        <shortName evidence="18">PARP</shortName>
        <ecNumber evidence="18">2.4.2.-</ecNumber>
    </recommendedName>
</protein>
<dbReference type="GeneID" id="101488737"/>
<dbReference type="Gene3D" id="3.90.228.10">
    <property type="match status" value="1"/>
</dbReference>
<dbReference type="FunFam" id="3.90.228.10:FF:000002">
    <property type="entry name" value="Poly [ADP-ribose] polymerase"/>
    <property type="match status" value="1"/>
</dbReference>
<evidence type="ECO:0000256" key="18">
    <source>
        <dbReference type="RuleBase" id="RU362114"/>
    </source>
</evidence>
<comment type="similarity">
    <text evidence="15">Belongs to the ARTD/PARP family.</text>
</comment>
<dbReference type="GO" id="GO:0016779">
    <property type="term" value="F:nucleotidyltransferase activity"/>
    <property type="evidence" value="ECO:0007669"/>
    <property type="project" value="UniProtKB-KW"/>
</dbReference>
<dbReference type="InterPro" id="IPR008893">
    <property type="entry name" value="WGR_domain"/>
</dbReference>